<evidence type="ECO:0000259" key="8">
    <source>
        <dbReference type="Pfam" id="PF01568"/>
    </source>
</evidence>
<dbReference type="PROSITE" id="PS00490">
    <property type="entry name" value="MOLYBDOPTERIN_PROK_2"/>
    <property type="match status" value="1"/>
</dbReference>
<comment type="similarity">
    <text evidence="2">Belongs to the prokaryotic molybdopterin-containing oxidoreductase family.</text>
</comment>
<evidence type="ECO:0000256" key="5">
    <source>
        <dbReference type="ARBA" id="ARBA00022764"/>
    </source>
</evidence>
<protein>
    <submittedName>
        <fullName evidence="10">Biotin/methionine sulfoxide reductase</fullName>
    </submittedName>
</protein>
<dbReference type="EMBL" id="FOQH01000001">
    <property type="protein sequence ID" value="SFH63148.1"/>
    <property type="molecule type" value="Genomic_DNA"/>
</dbReference>
<dbReference type="GO" id="GO:0030151">
    <property type="term" value="F:molybdenum ion binding"/>
    <property type="evidence" value="ECO:0007669"/>
    <property type="project" value="TreeGrafter"/>
</dbReference>
<evidence type="ECO:0000313" key="10">
    <source>
        <dbReference type="EMBL" id="SFH63148.1"/>
    </source>
</evidence>
<evidence type="ECO:0000256" key="3">
    <source>
        <dbReference type="ARBA" id="ARBA00022505"/>
    </source>
</evidence>
<dbReference type="Pfam" id="PF01568">
    <property type="entry name" value="Molydop_binding"/>
    <property type="match status" value="1"/>
</dbReference>
<dbReference type="Pfam" id="PF18364">
    <property type="entry name" value="Molybdopterin_N"/>
    <property type="match status" value="1"/>
</dbReference>
<dbReference type="PANTHER" id="PTHR43742">
    <property type="entry name" value="TRIMETHYLAMINE-N-OXIDE REDUCTASE"/>
    <property type="match status" value="1"/>
</dbReference>
<evidence type="ECO:0000256" key="4">
    <source>
        <dbReference type="ARBA" id="ARBA00022723"/>
    </source>
</evidence>
<dbReference type="RefSeq" id="WP_092856908.1">
    <property type="nucleotide sequence ID" value="NZ_FOQH01000001.1"/>
</dbReference>
<keyword evidence="11" id="KW-1185">Reference proteome</keyword>
<keyword evidence="5" id="KW-0574">Periplasm</keyword>
<dbReference type="SUPFAM" id="SSF50692">
    <property type="entry name" value="ADC-like"/>
    <property type="match status" value="1"/>
</dbReference>
<dbReference type="SUPFAM" id="SSF53706">
    <property type="entry name" value="Formate dehydrogenase/DMSO reductase, domains 1-3"/>
    <property type="match status" value="1"/>
</dbReference>
<dbReference type="Gene3D" id="2.40.40.20">
    <property type="match status" value="1"/>
</dbReference>
<keyword evidence="4" id="KW-0479">Metal-binding</keyword>
<organism evidence="10 11">
    <name type="scientific">Albimonas pacifica</name>
    <dbReference type="NCBI Taxonomy" id="1114924"/>
    <lineage>
        <taxon>Bacteria</taxon>
        <taxon>Pseudomonadati</taxon>
        <taxon>Pseudomonadota</taxon>
        <taxon>Alphaproteobacteria</taxon>
        <taxon>Rhodobacterales</taxon>
        <taxon>Paracoccaceae</taxon>
        <taxon>Albimonas</taxon>
    </lineage>
</organism>
<dbReference type="GO" id="GO:0043546">
    <property type="term" value="F:molybdopterin cofactor binding"/>
    <property type="evidence" value="ECO:0007669"/>
    <property type="project" value="InterPro"/>
</dbReference>
<comment type="cofactor">
    <cofactor evidence="1">
        <name>Mo-bis(molybdopterin guanine dinucleotide)</name>
        <dbReference type="ChEBI" id="CHEBI:60539"/>
    </cofactor>
</comment>
<evidence type="ECO:0000256" key="2">
    <source>
        <dbReference type="ARBA" id="ARBA00010312"/>
    </source>
</evidence>
<dbReference type="GO" id="GO:0016491">
    <property type="term" value="F:oxidoreductase activity"/>
    <property type="evidence" value="ECO:0007669"/>
    <property type="project" value="UniProtKB-KW"/>
</dbReference>
<dbReference type="AlphaFoldDB" id="A0A1I3BLK4"/>
<accession>A0A1I3BLK4</accession>
<reference evidence="10 11" key="1">
    <citation type="submission" date="2016-10" db="EMBL/GenBank/DDBJ databases">
        <authorList>
            <person name="de Groot N.N."/>
        </authorList>
    </citation>
    <scope>NUCLEOTIDE SEQUENCE [LARGE SCALE GENOMIC DNA]</scope>
    <source>
        <strain evidence="10 11">CGMCC 1.11030</strain>
    </source>
</reference>
<dbReference type="STRING" id="1114924.SAMN05216258_101180"/>
<dbReference type="Proteomes" id="UP000199377">
    <property type="component" value="Unassembled WGS sequence"/>
</dbReference>
<dbReference type="InterPro" id="IPR006656">
    <property type="entry name" value="Mopterin_OxRdtase"/>
</dbReference>
<dbReference type="Gene3D" id="3.40.50.740">
    <property type="match status" value="1"/>
</dbReference>
<dbReference type="InterPro" id="IPR009010">
    <property type="entry name" value="Asp_de-COase-like_dom_sf"/>
</dbReference>
<evidence type="ECO:0000259" key="7">
    <source>
        <dbReference type="Pfam" id="PF00384"/>
    </source>
</evidence>
<evidence type="ECO:0000256" key="6">
    <source>
        <dbReference type="ARBA" id="ARBA00023002"/>
    </source>
</evidence>
<dbReference type="InterPro" id="IPR006657">
    <property type="entry name" value="MoPterin_dinucl-bd_dom"/>
</dbReference>
<dbReference type="Gene3D" id="3.40.228.10">
    <property type="entry name" value="Dimethylsulfoxide Reductase, domain 2"/>
    <property type="match status" value="1"/>
</dbReference>
<feature type="domain" description="Molybdopterin dinucleotide-binding" evidence="8">
    <location>
        <begin position="626"/>
        <end position="744"/>
    </location>
</feature>
<dbReference type="GO" id="GO:0009055">
    <property type="term" value="F:electron transfer activity"/>
    <property type="evidence" value="ECO:0007669"/>
    <property type="project" value="TreeGrafter"/>
</dbReference>
<dbReference type="CDD" id="cd02777">
    <property type="entry name" value="MopB_CT_DMSOR-like"/>
    <property type="match status" value="1"/>
</dbReference>
<dbReference type="GO" id="GO:0030288">
    <property type="term" value="C:outer membrane-bounded periplasmic space"/>
    <property type="evidence" value="ECO:0007669"/>
    <property type="project" value="TreeGrafter"/>
</dbReference>
<proteinExistence type="inferred from homology"/>
<keyword evidence="6" id="KW-0560">Oxidoreductase</keyword>
<sequence length="773" mass="82984">MSQPRRVPHCSHWGAYDLLVENDEIVGVEPSPLDPAPSPILRSVTAWLDPARRIKTPLVREGWLKARGRGGAGEGRGRERFVEVSWDQALALVNEEQARVREAHGPAAIFSGSYGWTSCGRFHHAQTLVKRWLNLAGGFTGHVDTYSYGAGPVILRHVLGGTDALTGRGTTLDAVARHAGTVVIVGALSGRTAQIEAGGLARRTLPRNIEALRKSGARIVHVSPLRDDVPADLGAEWWPIRPGTDAALLLGLAGEIVAAGREDADFLSRCTSGSELLLAHLRGEDDGRPKTAEWAAEITGLDAGAIRALARRFVETRSFVTLSWSLQRARFGEQPYWAGIALASVAGQIGLPGGGVGFGLGSTAGNGGPFGTGKAPSMTAGRNAIDSRIPVARICDMLENPGAPFTYEGETRPYPDVRMICWAGGNPFHHHQDLNRFARAWTRPETIVVQDPMFTATARRADIVLPASTSLERNDIAATSRSDSMIAMHRAVTPRWQARSDFEIFQELAERSGVREGFDEGLDEMGWLRRLYDESWAANRETLGVDGPSFDAFWEQGWCENPAREDHAYLAGFRADPEAEPLRTESGRIVLGSRTLAALAHDDCPAHAAWLAPEEWLGAPGAAERFHLVTQQPEGRLHSQLETGAASRDANKAHGREVATLNPGDAARLGVAEGDPVRLSNARGACLATARLSEAVRPGVAVLPTGAWWTPEAEGGLDLAGNPNVLTNDVPASAFSGGCAAYTCLVSVERASAPNQDAMARYDAEIAELVLAR</sequence>
<evidence type="ECO:0000313" key="11">
    <source>
        <dbReference type="Proteomes" id="UP000199377"/>
    </source>
</evidence>
<evidence type="ECO:0000259" key="9">
    <source>
        <dbReference type="Pfam" id="PF18364"/>
    </source>
</evidence>
<dbReference type="Pfam" id="PF00384">
    <property type="entry name" value="Molybdopterin"/>
    <property type="match status" value="1"/>
</dbReference>
<evidence type="ECO:0000256" key="1">
    <source>
        <dbReference type="ARBA" id="ARBA00001942"/>
    </source>
</evidence>
<keyword evidence="3" id="KW-0500">Molybdenum</keyword>
<dbReference type="InterPro" id="IPR050612">
    <property type="entry name" value="Prok_Mopterin_Oxidored"/>
</dbReference>
<dbReference type="Gene3D" id="3.90.55.10">
    <property type="entry name" value="Dimethylsulfoxide Reductase, domain 3"/>
    <property type="match status" value="1"/>
</dbReference>
<name>A0A1I3BLK4_9RHOB</name>
<dbReference type="GO" id="GO:0009061">
    <property type="term" value="P:anaerobic respiration"/>
    <property type="evidence" value="ECO:0007669"/>
    <property type="project" value="TreeGrafter"/>
</dbReference>
<dbReference type="InterPro" id="IPR041460">
    <property type="entry name" value="Molybdopterin_N"/>
</dbReference>
<dbReference type="PANTHER" id="PTHR43742:SF10">
    <property type="entry name" value="TRIMETHYLAMINE-N-OXIDE REDUCTASE 2"/>
    <property type="match status" value="1"/>
</dbReference>
<feature type="domain" description="Molybdopterin oxidoreductase" evidence="7">
    <location>
        <begin position="53"/>
        <end position="511"/>
    </location>
</feature>
<feature type="domain" description="Molybdopterin oxidoreductase N-terminal" evidence="9">
    <location>
        <begin position="9"/>
        <end position="44"/>
    </location>
</feature>
<gene>
    <name evidence="10" type="ORF">SAMN05216258_101180</name>
</gene>
<dbReference type="InterPro" id="IPR006655">
    <property type="entry name" value="Mopterin_OxRdtase_prok_CS"/>
</dbReference>
<dbReference type="OrthoDB" id="9759518at2"/>